<dbReference type="Proteomes" id="UP000067711">
    <property type="component" value="Chromosome 2"/>
</dbReference>
<sequence>MHERFATRGAGRLSRFHRRARCRAHFLIVSAASHIDPRGVAVQYMRCVHPFREGAEPMHATFIIFPAASCASR</sequence>
<evidence type="ECO:0000313" key="2">
    <source>
        <dbReference type="Proteomes" id="UP000067711"/>
    </source>
</evidence>
<name>A0A1B4FSV6_9BURK</name>
<gene>
    <name evidence="1" type="ORF">WS71_04840</name>
</gene>
<protein>
    <submittedName>
        <fullName evidence="1">Uncharacterized protein</fullName>
    </submittedName>
</protein>
<organism evidence="1 2">
    <name type="scientific">Burkholderia mayonis</name>
    <dbReference type="NCBI Taxonomy" id="1385591"/>
    <lineage>
        <taxon>Bacteria</taxon>
        <taxon>Pseudomonadati</taxon>
        <taxon>Pseudomonadota</taxon>
        <taxon>Betaproteobacteria</taxon>
        <taxon>Burkholderiales</taxon>
        <taxon>Burkholderiaceae</taxon>
        <taxon>Burkholderia</taxon>
        <taxon>pseudomallei group</taxon>
    </lineage>
</organism>
<accession>A0A1B4FSV6</accession>
<evidence type="ECO:0000313" key="1">
    <source>
        <dbReference type="EMBL" id="AOJ06721.1"/>
    </source>
</evidence>
<dbReference type="AlphaFoldDB" id="A0A1B4FSV6"/>
<proteinExistence type="predicted"/>
<reference evidence="1 2" key="1">
    <citation type="submission" date="2015-12" db="EMBL/GenBank/DDBJ databases">
        <title>Diversity of Burkholderia near neighbor genomes.</title>
        <authorList>
            <person name="Sahl J."/>
            <person name="Wagner D."/>
            <person name="Keim P."/>
        </authorList>
    </citation>
    <scope>NUCLEOTIDE SEQUENCE [LARGE SCALE GENOMIC DNA]</scope>
    <source>
        <strain evidence="1 2">BDU8</strain>
    </source>
</reference>
<dbReference type="EMBL" id="CP013388">
    <property type="protein sequence ID" value="AOJ06721.1"/>
    <property type="molecule type" value="Genomic_DNA"/>
</dbReference>